<sequence>MTVPPPSNEGFSEYRDGEFNALPGTGKLACSGNLDLVEVSADKLVFAETEEFDVYGNCPDKGRVTVTLSGAQLVYDYVGDGGSARTVLVRR</sequence>
<dbReference type="Proteomes" id="UP000199651">
    <property type="component" value="Unassembled WGS sequence"/>
</dbReference>
<evidence type="ECO:0000313" key="1">
    <source>
        <dbReference type="EMBL" id="SDN97880.1"/>
    </source>
</evidence>
<dbReference type="STRING" id="504798.SAMN05421871_103368"/>
<gene>
    <name evidence="1" type="ORF">SAMN05192558_101503</name>
</gene>
<organism evidence="1 2">
    <name type="scientific">Actinokineospora alba</name>
    <dbReference type="NCBI Taxonomy" id="504798"/>
    <lineage>
        <taxon>Bacteria</taxon>
        <taxon>Bacillati</taxon>
        <taxon>Actinomycetota</taxon>
        <taxon>Actinomycetes</taxon>
        <taxon>Pseudonocardiales</taxon>
        <taxon>Pseudonocardiaceae</taxon>
        <taxon>Actinokineospora</taxon>
    </lineage>
</organism>
<protein>
    <submittedName>
        <fullName evidence="1">Uncharacterized protein</fullName>
    </submittedName>
</protein>
<evidence type="ECO:0000313" key="2">
    <source>
        <dbReference type="Proteomes" id="UP000199651"/>
    </source>
</evidence>
<dbReference type="AlphaFoldDB" id="A0A1H0FTB6"/>
<keyword evidence="2" id="KW-1185">Reference proteome</keyword>
<dbReference type="RefSeq" id="WP_091369387.1">
    <property type="nucleotide sequence ID" value="NZ_FNDV01000003.1"/>
</dbReference>
<proteinExistence type="predicted"/>
<accession>A0A1H0FTB6</accession>
<reference evidence="2" key="1">
    <citation type="submission" date="2016-10" db="EMBL/GenBank/DDBJ databases">
        <authorList>
            <person name="Varghese N."/>
            <person name="Submissions S."/>
        </authorList>
    </citation>
    <scope>NUCLEOTIDE SEQUENCE [LARGE SCALE GENOMIC DNA]</scope>
    <source>
        <strain evidence="2">IBRC-M 10655</strain>
    </source>
</reference>
<dbReference type="EMBL" id="FNJB01000001">
    <property type="protein sequence ID" value="SDN97880.1"/>
    <property type="molecule type" value="Genomic_DNA"/>
</dbReference>
<name>A0A1H0FTB6_9PSEU</name>